<sequence>MRPKVGHELESRQNESQRSYLLVDACATCYAPREGLKLGLRELVAAAPHCAAASFSDRGRHLARSRPLPSFSLYNGADPPETRRPETTAHRERRNGVTSLSSSTSSSGSVVLSGRAAKLFLRGSHLVVGIARDCSAAQTKDESRLTRHSRCPRHPPAITWLDLVRLNPAGYSPAITLPPRENEDEDVVWLPRLERLPRSMSDGGKQTEEEENDLDSMGNHFGQRPIMPNANQDDADRNTDQNSNLSPDIEAIISKIPSTTDNDPIIMDAQDSRDGEILDSDAAPDDGGEWYPARAPRKRRYKETSSQDSEKDAPRTESLTVIFVPTKEGDRISSLSSLKLTDGLDLLCPECIVQIRPNERLNLIAVDVRNGFTTRTLLKCTRLCGLPVKAYEGLAGPTVEGVIKNVDAALPEAKIAGRLQSDTEIARVRRFGSSESVWITFRGSKLPSHVLLGRVRHPVMEFHHRPTQCYRCGGFGHYAVTCKRSVACSRCGEKHPTIDEKTKQKCTSTTIKCVNCGEQHEATSPKCQKWKNERDILHYSKVNSVDLRTARAAIQNPKSNPTQDGTSTPRQSALERVTTKKHTVPEKSSVPEAKEVVPASCASTSASASVTGTTYSMVAKGIQQSPRTLPKSLPQKQAVAPSNNPITEKMDCDTHQAHPPSQENICSLKPPTTNVANPKPSSLPTPEVDWLSIIKTAAHMACSFLIPLQTPWACGLQWVIQFVIDQLDRYFTKQHPKVENLNYPLCSNGTYVALDLVFLAYARAAEYVGVTVRSRGELFSIISVYVPPNVCWDPEELREIEHSRPHVPQTAGGPEESPAASSQNERSRRLDEAQTT</sequence>
<protein>
    <submittedName>
        <fullName evidence="1">Uncharacterized protein</fullName>
    </submittedName>
</protein>
<gene>
    <name evidence="1" type="ORF">HPB47_008410</name>
</gene>
<evidence type="ECO:0000313" key="1">
    <source>
        <dbReference type="EMBL" id="KAG0414466.1"/>
    </source>
</evidence>
<organism evidence="1 2">
    <name type="scientific">Ixodes persulcatus</name>
    <name type="common">Taiga tick</name>
    <dbReference type="NCBI Taxonomy" id="34615"/>
    <lineage>
        <taxon>Eukaryota</taxon>
        <taxon>Metazoa</taxon>
        <taxon>Ecdysozoa</taxon>
        <taxon>Arthropoda</taxon>
        <taxon>Chelicerata</taxon>
        <taxon>Arachnida</taxon>
        <taxon>Acari</taxon>
        <taxon>Parasitiformes</taxon>
        <taxon>Ixodida</taxon>
        <taxon>Ixodoidea</taxon>
        <taxon>Ixodidae</taxon>
        <taxon>Ixodinae</taxon>
        <taxon>Ixodes</taxon>
    </lineage>
</organism>
<keyword evidence="2" id="KW-1185">Reference proteome</keyword>
<dbReference type="Proteomes" id="UP000805193">
    <property type="component" value="Unassembled WGS sequence"/>
</dbReference>
<accession>A0AC60P581</accession>
<dbReference type="EMBL" id="JABSTQ010011178">
    <property type="protein sequence ID" value="KAG0414466.1"/>
    <property type="molecule type" value="Genomic_DNA"/>
</dbReference>
<evidence type="ECO:0000313" key="2">
    <source>
        <dbReference type="Proteomes" id="UP000805193"/>
    </source>
</evidence>
<comment type="caution">
    <text evidence="1">The sequence shown here is derived from an EMBL/GenBank/DDBJ whole genome shotgun (WGS) entry which is preliminary data.</text>
</comment>
<proteinExistence type="predicted"/>
<reference evidence="1 2" key="1">
    <citation type="journal article" date="2020" name="Cell">
        <title>Large-Scale Comparative Analyses of Tick Genomes Elucidate Their Genetic Diversity and Vector Capacities.</title>
        <authorList>
            <consortium name="Tick Genome and Microbiome Consortium (TIGMIC)"/>
            <person name="Jia N."/>
            <person name="Wang J."/>
            <person name="Shi W."/>
            <person name="Du L."/>
            <person name="Sun Y."/>
            <person name="Zhan W."/>
            <person name="Jiang J.F."/>
            <person name="Wang Q."/>
            <person name="Zhang B."/>
            <person name="Ji P."/>
            <person name="Bell-Sakyi L."/>
            <person name="Cui X.M."/>
            <person name="Yuan T.T."/>
            <person name="Jiang B.G."/>
            <person name="Yang W.F."/>
            <person name="Lam T.T."/>
            <person name="Chang Q.C."/>
            <person name="Ding S.J."/>
            <person name="Wang X.J."/>
            <person name="Zhu J.G."/>
            <person name="Ruan X.D."/>
            <person name="Zhao L."/>
            <person name="Wei J.T."/>
            <person name="Ye R.Z."/>
            <person name="Que T.C."/>
            <person name="Du C.H."/>
            <person name="Zhou Y.H."/>
            <person name="Cheng J.X."/>
            <person name="Dai P.F."/>
            <person name="Guo W.B."/>
            <person name="Han X.H."/>
            <person name="Huang E.J."/>
            <person name="Li L.F."/>
            <person name="Wei W."/>
            <person name="Gao Y.C."/>
            <person name="Liu J.Z."/>
            <person name="Shao H.Z."/>
            <person name="Wang X."/>
            <person name="Wang C.C."/>
            <person name="Yang T.C."/>
            <person name="Huo Q.B."/>
            <person name="Li W."/>
            <person name="Chen H.Y."/>
            <person name="Chen S.E."/>
            <person name="Zhou L.G."/>
            <person name="Ni X.B."/>
            <person name="Tian J.H."/>
            <person name="Sheng Y."/>
            <person name="Liu T."/>
            <person name="Pan Y.S."/>
            <person name="Xia L.Y."/>
            <person name="Li J."/>
            <person name="Zhao F."/>
            <person name="Cao W.C."/>
        </authorList>
    </citation>
    <scope>NUCLEOTIDE SEQUENCE [LARGE SCALE GENOMIC DNA]</scope>
    <source>
        <strain evidence="1">Iper-2018</strain>
    </source>
</reference>
<name>A0AC60P581_IXOPE</name>